<sequence length="236" mass="26670">MSDMTSYTHLIALNGTGREQLALHLVATTDAQAAEYRDDVLLRLQNAGVPDVVSWQFVPADEDTLTSVVQLDPYFEQFTFIDDIDEFVNLVSDARSLTALDVAHHLVADLDVDDEQVQHVLYYIYATFLVEYSFVPFSANFIANEHGPFEASVAKINRAYDEYRDGFDFDTKLLGSKMEQTLPAVIERVLTWTRENKVGQFSRSRDTPWSVAYAHGAGTPITDDSILRLHRNEQIA</sequence>
<protein>
    <submittedName>
        <fullName evidence="1">Uncharacterized protein</fullName>
    </submittedName>
</protein>
<dbReference type="STRING" id="1423783.FC50_GL000285"/>
<evidence type="ECO:0000313" key="1">
    <source>
        <dbReference type="EMBL" id="KRL88094.1"/>
    </source>
</evidence>
<name>A0A0R1U4U6_9LACO</name>
<evidence type="ECO:0000313" key="2">
    <source>
        <dbReference type="Proteomes" id="UP000051922"/>
    </source>
</evidence>
<accession>A0A0R1U4U6</accession>
<dbReference type="Proteomes" id="UP000051922">
    <property type="component" value="Unassembled WGS sequence"/>
</dbReference>
<keyword evidence="2" id="KW-1185">Reference proteome</keyword>
<dbReference type="EMBL" id="AZFJ01000007">
    <property type="protein sequence ID" value="KRL88094.1"/>
    <property type="molecule type" value="Genomic_DNA"/>
</dbReference>
<reference evidence="1 2" key="1">
    <citation type="journal article" date="2015" name="Genome Announc.">
        <title>Expanding the biotechnology potential of lactobacilli through comparative genomics of 213 strains and associated genera.</title>
        <authorList>
            <person name="Sun Z."/>
            <person name="Harris H.M."/>
            <person name="McCann A."/>
            <person name="Guo C."/>
            <person name="Argimon S."/>
            <person name="Zhang W."/>
            <person name="Yang X."/>
            <person name="Jeffery I.B."/>
            <person name="Cooney J.C."/>
            <person name="Kagawa T.F."/>
            <person name="Liu W."/>
            <person name="Song Y."/>
            <person name="Salvetti E."/>
            <person name="Wrobel A."/>
            <person name="Rasinkangas P."/>
            <person name="Parkhill J."/>
            <person name="Rea M.C."/>
            <person name="O'Sullivan O."/>
            <person name="Ritari J."/>
            <person name="Douillard F.P."/>
            <person name="Paul Ross R."/>
            <person name="Yang R."/>
            <person name="Briner A.E."/>
            <person name="Felis G.E."/>
            <person name="de Vos W.M."/>
            <person name="Barrangou R."/>
            <person name="Klaenhammer T.R."/>
            <person name="Caufield P.W."/>
            <person name="Cui Y."/>
            <person name="Zhang H."/>
            <person name="O'Toole P.W."/>
        </authorList>
    </citation>
    <scope>NUCLEOTIDE SEQUENCE [LARGE SCALE GENOMIC DNA]</scope>
    <source>
        <strain evidence="1 2">DSM 15945</strain>
    </source>
</reference>
<organism evidence="1 2">
    <name type="scientific">Lacticaseibacillus pantheris DSM 15945 = JCM 12539 = NBRC 106106</name>
    <dbReference type="NCBI Taxonomy" id="1423783"/>
    <lineage>
        <taxon>Bacteria</taxon>
        <taxon>Bacillati</taxon>
        <taxon>Bacillota</taxon>
        <taxon>Bacilli</taxon>
        <taxon>Lactobacillales</taxon>
        <taxon>Lactobacillaceae</taxon>
        <taxon>Lacticaseibacillus</taxon>
    </lineage>
</organism>
<dbReference type="AlphaFoldDB" id="A0A0R1U4U6"/>
<gene>
    <name evidence="1" type="ORF">FC50_GL000285</name>
</gene>
<proteinExistence type="predicted"/>
<dbReference type="PATRIC" id="fig|1423783.4.peg.296"/>
<comment type="caution">
    <text evidence="1">The sequence shown here is derived from an EMBL/GenBank/DDBJ whole genome shotgun (WGS) entry which is preliminary data.</text>
</comment>